<name>A0A8S4EYJ7_PLUXY</name>
<keyword evidence="3" id="KW-1185">Reference proteome</keyword>
<protein>
    <submittedName>
        <fullName evidence="2">(diamondback moth) hypothetical protein</fullName>
    </submittedName>
</protein>
<sequence>MKAVLAILVVALAGATAQIGLLKNTLRVKWGLPLIHSDFLYEIPRHELLIISEGWVRVARPTDSLLPTLKMYCMKQDYTFCTMYDAVTGDVSGLQIAIPVADYKNYPVDLGTIGFRKWAAPDNKEYWISEQYFVDPEPYKAGLTERRASRADATLEQGGVWVPDVRGNPMKIGDKEADMQGTNFDKQACTVSMGQHYYYNMTSQSDCSQLYPWFGLYNEGALVGTGFKIFGTLPEVPAGRRVWFEDSNRLAIQLIVPDGPECLYDLTDSPGAFTLHIYYEDHPYTFFC</sequence>
<evidence type="ECO:0000313" key="2">
    <source>
        <dbReference type="EMBL" id="CAG9119688.1"/>
    </source>
</evidence>
<evidence type="ECO:0000256" key="1">
    <source>
        <dbReference type="SAM" id="SignalP"/>
    </source>
</evidence>
<dbReference type="AlphaFoldDB" id="A0A8S4EYJ7"/>
<feature type="signal peptide" evidence="1">
    <location>
        <begin position="1"/>
        <end position="17"/>
    </location>
</feature>
<evidence type="ECO:0000313" key="3">
    <source>
        <dbReference type="Proteomes" id="UP000653454"/>
    </source>
</evidence>
<comment type="caution">
    <text evidence="2">The sequence shown here is derived from an EMBL/GenBank/DDBJ whole genome shotgun (WGS) entry which is preliminary data.</text>
</comment>
<keyword evidence="1" id="KW-0732">Signal</keyword>
<reference evidence="2" key="1">
    <citation type="submission" date="2020-11" db="EMBL/GenBank/DDBJ databases">
        <authorList>
            <person name="Whiteford S."/>
        </authorList>
    </citation>
    <scope>NUCLEOTIDE SEQUENCE</scope>
</reference>
<accession>A0A8S4EYJ7</accession>
<proteinExistence type="predicted"/>
<dbReference type="Proteomes" id="UP000653454">
    <property type="component" value="Unassembled WGS sequence"/>
</dbReference>
<organism evidence="2 3">
    <name type="scientific">Plutella xylostella</name>
    <name type="common">Diamondback moth</name>
    <name type="synonym">Plutella maculipennis</name>
    <dbReference type="NCBI Taxonomy" id="51655"/>
    <lineage>
        <taxon>Eukaryota</taxon>
        <taxon>Metazoa</taxon>
        <taxon>Ecdysozoa</taxon>
        <taxon>Arthropoda</taxon>
        <taxon>Hexapoda</taxon>
        <taxon>Insecta</taxon>
        <taxon>Pterygota</taxon>
        <taxon>Neoptera</taxon>
        <taxon>Endopterygota</taxon>
        <taxon>Lepidoptera</taxon>
        <taxon>Glossata</taxon>
        <taxon>Ditrysia</taxon>
        <taxon>Yponomeutoidea</taxon>
        <taxon>Plutellidae</taxon>
        <taxon>Plutella</taxon>
    </lineage>
</organism>
<dbReference type="EMBL" id="CAJHNJ030000022">
    <property type="protein sequence ID" value="CAG9119688.1"/>
    <property type="molecule type" value="Genomic_DNA"/>
</dbReference>
<gene>
    <name evidence="2" type="ORF">PLXY2_LOCUS6883</name>
</gene>
<feature type="chain" id="PRO_5035774225" evidence="1">
    <location>
        <begin position="18"/>
        <end position="288"/>
    </location>
</feature>